<evidence type="ECO:0000313" key="2">
    <source>
        <dbReference type="Proteomes" id="UP000037035"/>
    </source>
</evidence>
<comment type="caution">
    <text evidence="1">The sequence shown here is derived from an EMBL/GenBank/DDBJ whole genome shotgun (WGS) entry which is preliminary data.</text>
</comment>
<gene>
    <name evidence="1" type="ORF">VP01_164g4</name>
</gene>
<organism evidence="1 2">
    <name type="scientific">Puccinia sorghi</name>
    <dbReference type="NCBI Taxonomy" id="27349"/>
    <lineage>
        <taxon>Eukaryota</taxon>
        <taxon>Fungi</taxon>
        <taxon>Dikarya</taxon>
        <taxon>Basidiomycota</taxon>
        <taxon>Pucciniomycotina</taxon>
        <taxon>Pucciniomycetes</taxon>
        <taxon>Pucciniales</taxon>
        <taxon>Pucciniaceae</taxon>
        <taxon>Puccinia</taxon>
    </lineage>
</organism>
<dbReference type="AlphaFoldDB" id="A0A0L6VGK5"/>
<name>A0A0L6VGK5_9BASI</name>
<sequence length="476" mass="54516">MLRDSAKVHRISFSPQNLAALAGLNRILIGAWRNNSQGLEVKLPGPHRHPFWGLPIQFKPPFWDLAHKFEKICLKNIYISIVIPKENRWKILSLISFTKKNKEITSKGLGIFKQKSTNLSVEVVHVFLAKLHGRHNLLFNECLKGSPTPKMNVHVVLGGGPPILRSCFSKPLFYYGLNGNNIIKELIFPNNQIFISLNRYMNIQAWERGENQLFGEMTCGIAIDPFHEELHQKMILVLNKFQIHRIFVYFMSKCTAKVWNLIIKGFTHILSSRARNLIISIRSRIYHDLIGPCGPYWGAQLSLLFFKNVVVLVLNQLRLWVDNNESGLNGASLTTMGSELSARGKKSRNGKEEKKDHFENMVRILTNTSFLFKVGWDMHSSCYQILLTRTLSSTFLPQSFGCGISQRRAAHHPCGHTLPTRYMEKGKYRAHLKGKNKCELGKMRNHARFSGHELISLRLTSRCKMRDMLDGQTQIA</sequence>
<dbReference type="Proteomes" id="UP000037035">
    <property type="component" value="Unassembled WGS sequence"/>
</dbReference>
<accession>A0A0L6VGK5</accession>
<reference evidence="1 2" key="1">
    <citation type="submission" date="2015-08" db="EMBL/GenBank/DDBJ databases">
        <title>Next Generation Sequencing and Analysis of the Genome of Puccinia sorghi L Schw, the Causal Agent of Maize Common Rust.</title>
        <authorList>
            <person name="Rochi L."/>
            <person name="Burguener G."/>
            <person name="Darino M."/>
            <person name="Turjanski A."/>
            <person name="Kreff E."/>
            <person name="Dieguez M.J."/>
            <person name="Sacco F."/>
        </authorList>
    </citation>
    <scope>NUCLEOTIDE SEQUENCE [LARGE SCALE GENOMIC DNA]</scope>
    <source>
        <strain evidence="1 2">RO10H11247</strain>
    </source>
</reference>
<keyword evidence="2" id="KW-1185">Reference proteome</keyword>
<dbReference type="EMBL" id="LAVV01006448">
    <property type="protein sequence ID" value="KNZ59873.1"/>
    <property type="molecule type" value="Genomic_DNA"/>
</dbReference>
<evidence type="ECO:0000313" key="1">
    <source>
        <dbReference type="EMBL" id="KNZ59873.1"/>
    </source>
</evidence>
<protein>
    <submittedName>
        <fullName evidence="1">Uncharacterized protein</fullName>
    </submittedName>
</protein>
<dbReference type="VEuPathDB" id="FungiDB:VP01_164g4"/>
<proteinExistence type="predicted"/>